<dbReference type="KEGG" id="puo:RZN69_12430"/>
<organism evidence="9 10">
    <name type="scientific">Rubellicoccus peritrichatus</name>
    <dbReference type="NCBI Taxonomy" id="3080537"/>
    <lineage>
        <taxon>Bacteria</taxon>
        <taxon>Pseudomonadati</taxon>
        <taxon>Verrucomicrobiota</taxon>
        <taxon>Opitutia</taxon>
        <taxon>Puniceicoccales</taxon>
        <taxon>Cerasicoccaceae</taxon>
        <taxon>Rubellicoccus</taxon>
    </lineage>
</organism>
<evidence type="ECO:0000256" key="3">
    <source>
        <dbReference type="ARBA" id="ARBA00022670"/>
    </source>
</evidence>
<evidence type="ECO:0000256" key="7">
    <source>
        <dbReference type="ARBA" id="ARBA00023136"/>
    </source>
</evidence>
<sequence length="342" mass="37252">MSSNSSQIDPWTKASGLLILLLAAFVCYDQYYYWSTQEDYSFGFIVPLFVAYVLHERWPIIKNYLLGLGKSKAESKGGLLTSGISFIVALGLIFSFLVMITGGAMRVAQGPANLASLMIAVGFGGAFMGIAYINSGEDATGRHPPLKERLGFTFIFLFPALVWLISAPMVMYLDSDVKLILMEWVSIIVFNVFDFLGLSIVREGNTLMLPKGVVGVADACSGVRSLTGCIFAGSFLAAVFLDKFWKKFLLIATAMLLAFLTNIMRSLFLTGTAYAKGSEALDEKIFTFVGGGITLHDFTGYAVLGVTCILLIMLLPIFNFTIAPPDGDDDEEYPLADPEPES</sequence>
<reference evidence="9 10" key="1">
    <citation type="submission" date="2023-10" db="EMBL/GenBank/DDBJ databases">
        <title>Rubellicoccus peritrichatus gen. nov., sp. nov., isolated from an algae of coral reef tank.</title>
        <authorList>
            <person name="Luo J."/>
        </authorList>
    </citation>
    <scope>NUCLEOTIDE SEQUENCE [LARGE SCALE GENOMIC DNA]</scope>
    <source>
        <strain evidence="9 10">CR14</strain>
    </source>
</reference>
<dbReference type="Proteomes" id="UP001304300">
    <property type="component" value="Chromosome"/>
</dbReference>
<keyword evidence="2" id="KW-1003">Cell membrane</keyword>
<keyword evidence="5" id="KW-0378">Hydrolase</keyword>
<dbReference type="GO" id="GO:0005886">
    <property type="term" value="C:plasma membrane"/>
    <property type="evidence" value="ECO:0007669"/>
    <property type="project" value="UniProtKB-SubCell"/>
</dbReference>
<feature type="transmembrane region" description="Helical" evidence="8">
    <location>
        <begin position="180"/>
        <end position="201"/>
    </location>
</feature>
<accession>A0AAQ3QTI4</accession>
<feature type="transmembrane region" description="Helical" evidence="8">
    <location>
        <begin position="12"/>
        <end position="28"/>
    </location>
</feature>
<dbReference type="Pfam" id="PF09721">
    <property type="entry name" value="Exosortase_EpsH"/>
    <property type="match status" value="1"/>
</dbReference>
<evidence type="ECO:0000256" key="1">
    <source>
        <dbReference type="ARBA" id="ARBA00004651"/>
    </source>
</evidence>
<name>A0AAQ3QTI4_9BACT</name>
<keyword evidence="6 8" id="KW-1133">Transmembrane helix</keyword>
<feature type="transmembrane region" description="Helical" evidence="8">
    <location>
        <begin position="153"/>
        <end position="173"/>
    </location>
</feature>
<evidence type="ECO:0000256" key="4">
    <source>
        <dbReference type="ARBA" id="ARBA00022692"/>
    </source>
</evidence>
<feature type="transmembrane region" description="Helical" evidence="8">
    <location>
        <begin position="78"/>
        <end position="100"/>
    </location>
</feature>
<feature type="transmembrane region" description="Helical" evidence="8">
    <location>
        <begin position="221"/>
        <end position="241"/>
    </location>
</feature>
<dbReference type="InterPro" id="IPR026392">
    <property type="entry name" value="Exo/Archaeosortase_dom"/>
</dbReference>
<gene>
    <name evidence="9" type="ORF">RZN69_12430</name>
</gene>
<dbReference type="InterPro" id="IPR019127">
    <property type="entry name" value="Exosortase"/>
</dbReference>
<comment type="subcellular location">
    <subcellularLocation>
        <location evidence="1">Cell membrane</location>
        <topology evidence="1">Multi-pass membrane protein</topology>
    </subcellularLocation>
</comment>
<feature type="transmembrane region" description="Helical" evidence="8">
    <location>
        <begin position="248"/>
        <end position="268"/>
    </location>
</feature>
<evidence type="ECO:0000313" key="10">
    <source>
        <dbReference type="Proteomes" id="UP001304300"/>
    </source>
</evidence>
<evidence type="ECO:0000256" key="5">
    <source>
        <dbReference type="ARBA" id="ARBA00022801"/>
    </source>
</evidence>
<dbReference type="GO" id="GO:0008233">
    <property type="term" value="F:peptidase activity"/>
    <property type="evidence" value="ECO:0007669"/>
    <property type="project" value="UniProtKB-KW"/>
</dbReference>
<dbReference type="NCBIfam" id="TIGR04178">
    <property type="entry name" value="exo_archaeo"/>
    <property type="match status" value="1"/>
</dbReference>
<feature type="transmembrane region" description="Helical" evidence="8">
    <location>
        <begin position="40"/>
        <end position="58"/>
    </location>
</feature>
<protein>
    <submittedName>
        <fullName evidence="9">Exosortase/archaeosortase family protein</fullName>
    </submittedName>
</protein>
<dbReference type="AlphaFoldDB" id="A0AAQ3QTI4"/>
<dbReference type="RefSeq" id="WP_317831309.1">
    <property type="nucleotide sequence ID" value="NZ_CP136920.1"/>
</dbReference>
<evidence type="ECO:0000256" key="6">
    <source>
        <dbReference type="ARBA" id="ARBA00022989"/>
    </source>
</evidence>
<feature type="transmembrane region" description="Helical" evidence="8">
    <location>
        <begin position="298"/>
        <end position="318"/>
    </location>
</feature>
<feature type="transmembrane region" description="Helical" evidence="8">
    <location>
        <begin position="112"/>
        <end position="133"/>
    </location>
</feature>
<keyword evidence="4 8" id="KW-0812">Transmembrane</keyword>
<evidence type="ECO:0000313" key="9">
    <source>
        <dbReference type="EMBL" id="WOO39423.1"/>
    </source>
</evidence>
<keyword evidence="7 8" id="KW-0472">Membrane</keyword>
<dbReference type="GO" id="GO:0006508">
    <property type="term" value="P:proteolysis"/>
    <property type="evidence" value="ECO:0007669"/>
    <property type="project" value="UniProtKB-KW"/>
</dbReference>
<dbReference type="EMBL" id="CP136920">
    <property type="protein sequence ID" value="WOO39423.1"/>
    <property type="molecule type" value="Genomic_DNA"/>
</dbReference>
<keyword evidence="3" id="KW-0645">Protease</keyword>
<evidence type="ECO:0000256" key="8">
    <source>
        <dbReference type="SAM" id="Phobius"/>
    </source>
</evidence>
<evidence type="ECO:0000256" key="2">
    <source>
        <dbReference type="ARBA" id="ARBA00022475"/>
    </source>
</evidence>
<proteinExistence type="predicted"/>
<keyword evidence="10" id="KW-1185">Reference proteome</keyword>